<dbReference type="EMBL" id="KL367513">
    <property type="protein sequence ID" value="KFD67609.1"/>
    <property type="molecule type" value="Genomic_DNA"/>
</dbReference>
<reference evidence="1" key="1">
    <citation type="journal article" date="2014" name="Nat. Genet.">
        <title>Genome and transcriptome of the porcine whipworm Trichuris suis.</title>
        <authorList>
            <person name="Jex A.R."/>
            <person name="Nejsum P."/>
            <person name="Schwarz E.M."/>
            <person name="Hu L."/>
            <person name="Young N.D."/>
            <person name="Hall R.S."/>
            <person name="Korhonen P.K."/>
            <person name="Liao S."/>
            <person name="Thamsborg S."/>
            <person name="Xia J."/>
            <person name="Xu P."/>
            <person name="Wang S."/>
            <person name="Scheerlinck J.P."/>
            <person name="Hofmann A."/>
            <person name="Sternberg P.W."/>
            <person name="Wang J."/>
            <person name="Gasser R.B."/>
        </authorList>
    </citation>
    <scope>NUCLEOTIDE SEQUENCE [LARGE SCALE GENOMIC DNA]</scope>
    <source>
        <strain evidence="1">DCEP-RM93F</strain>
    </source>
</reference>
<accession>A0A085NDR3</accession>
<dbReference type="AlphaFoldDB" id="A0A085NDR3"/>
<dbReference type="Proteomes" id="UP000030758">
    <property type="component" value="Unassembled WGS sequence"/>
</dbReference>
<sequence>MLIANGTLLIRAFRIHRIMLSPLESWESCGREKVATSQLRRNHALKQ</sequence>
<organism evidence="1">
    <name type="scientific">Trichuris suis</name>
    <name type="common">pig whipworm</name>
    <dbReference type="NCBI Taxonomy" id="68888"/>
    <lineage>
        <taxon>Eukaryota</taxon>
        <taxon>Metazoa</taxon>
        <taxon>Ecdysozoa</taxon>
        <taxon>Nematoda</taxon>
        <taxon>Enoplea</taxon>
        <taxon>Dorylaimia</taxon>
        <taxon>Trichinellida</taxon>
        <taxon>Trichuridae</taxon>
        <taxon>Trichuris</taxon>
    </lineage>
</organism>
<evidence type="ECO:0000313" key="1">
    <source>
        <dbReference type="EMBL" id="KFD67609.1"/>
    </source>
</evidence>
<gene>
    <name evidence="1" type="ORF">M514_20286</name>
</gene>
<protein>
    <submittedName>
        <fullName evidence="1">Uncharacterized protein</fullName>
    </submittedName>
</protein>
<proteinExistence type="predicted"/>
<name>A0A085NDR3_9BILA</name>